<dbReference type="PANTHER" id="PTHR43611">
    <property type="entry name" value="ALPHA-D-GLUCOSE 1-PHOSPHATE PHOSPHATASE"/>
    <property type="match status" value="1"/>
</dbReference>
<dbReference type="AlphaFoldDB" id="A0A4S3M346"/>
<dbReference type="InterPro" id="IPR023214">
    <property type="entry name" value="HAD_sf"/>
</dbReference>
<organism evidence="1 2">
    <name type="scientific">Robertkochia marina</name>
    <dbReference type="NCBI Taxonomy" id="1227945"/>
    <lineage>
        <taxon>Bacteria</taxon>
        <taxon>Pseudomonadati</taxon>
        <taxon>Bacteroidota</taxon>
        <taxon>Flavobacteriia</taxon>
        <taxon>Flavobacteriales</taxon>
        <taxon>Flavobacteriaceae</taxon>
        <taxon>Robertkochia</taxon>
    </lineage>
</organism>
<accession>A0A4S3M346</accession>
<dbReference type="CDD" id="cd02603">
    <property type="entry name" value="HAD_sEH-N_like"/>
    <property type="match status" value="1"/>
</dbReference>
<gene>
    <name evidence="1" type="ORF">E7Z59_10465</name>
</gene>
<dbReference type="Pfam" id="PF00702">
    <property type="entry name" value="Hydrolase"/>
    <property type="match status" value="1"/>
</dbReference>
<proteinExistence type="predicted"/>
<dbReference type="NCBIfam" id="TIGR01509">
    <property type="entry name" value="HAD-SF-IA-v3"/>
    <property type="match status" value="1"/>
</dbReference>
<sequence length="207" mass="24096">MHGKIKNIIFDFGDIFINLDKEAPLRGIHALDPGFVLDDNTLQTNEQYEKGEITTSDFVAHYLRKLSCEDENRLIDIWNSIILDLPEYRVEFLEALRSEHPYRLFLLSNTNALHMEQVIANTEASLYNRFRRSFEKFYLSHEIGYRKPNTDIYKFVLEENRLSAGETLFIDDLPENTRAAASLGIHTWNLIPGTEDVTELFNKNLPL</sequence>
<dbReference type="InterPro" id="IPR023198">
    <property type="entry name" value="PGP-like_dom2"/>
</dbReference>
<dbReference type="SFLD" id="SFLDS00003">
    <property type="entry name" value="Haloacid_Dehalogenase"/>
    <property type="match status" value="1"/>
</dbReference>
<dbReference type="OrthoDB" id="9797415at2"/>
<reference evidence="1 2" key="1">
    <citation type="submission" date="2019-04" db="EMBL/GenBank/DDBJ databases">
        <title>Draft genome sequence of Robertkochia marina CC-AMO-30D.</title>
        <authorList>
            <person name="Hameed A."/>
            <person name="Lin S.-Y."/>
            <person name="Shahina M."/>
            <person name="Lai W.-A."/>
            <person name="Young C.-C."/>
        </authorList>
    </citation>
    <scope>NUCLEOTIDE SEQUENCE [LARGE SCALE GENOMIC DNA]</scope>
    <source>
        <strain evidence="1 2">CC-AMO-30D</strain>
    </source>
</reference>
<dbReference type="InterPro" id="IPR036412">
    <property type="entry name" value="HAD-like_sf"/>
</dbReference>
<dbReference type="SUPFAM" id="SSF56784">
    <property type="entry name" value="HAD-like"/>
    <property type="match status" value="1"/>
</dbReference>
<dbReference type="InterPro" id="IPR006439">
    <property type="entry name" value="HAD-SF_hydro_IA"/>
</dbReference>
<name>A0A4S3M346_9FLAO</name>
<evidence type="ECO:0000313" key="1">
    <source>
        <dbReference type="EMBL" id="THD68059.1"/>
    </source>
</evidence>
<dbReference type="EMBL" id="SSMC01000002">
    <property type="protein sequence ID" value="THD68059.1"/>
    <property type="molecule type" value="Genomic_DNA"/>
</dbReference>
<dbReference type="PANTHER" id="PTHR43611:SF3">
    <property type="entry name" value="FLAVIN MONONUCLEOTIDE HYDROLASE 1, CHLOROPLATIC"/>
    <property type="match status" value="1"/>
</dbReference>
<evidence type="ECO:0000313" key="2">
    <source>
        <dbReference type="Proteomes" id="UP000305939"/>
    </source>
</evidence>
<dbReference type="Gene3D" id="3.40.50.1000">
    <property type="entry name" value="HAD superfamily/HAD-like"/>
    <property type="match status" value="1"/>
</dbReference>
<dbReference type="Gene3D" id="1.10.150.240">
    <property type="entry name" value="Putative phosphatase, domain 2"/>
    <property type="match status" value="1"/>
</dbReference>
<dbReference type="RefSeq" id="WP_136336264.1">
    <property type="nucleotide sequence ID" value="NZ_QXMP01000010.1"/>
</dbReference>
<dbReference type="Proteomes" id="UP000305939">
    <property type="component" value="Unassembled WGS sequence"/>
</dbReference>
<keyword evidence="2" id="KW-1185">Reference proteome</keyword>
<protein>
    <submittedName>
        <fullName evidence="1">HAD family phosphatase</fullName>
    </submittedName>
</protein>
<dbReference type="SFLD" id="SFLDG01129">
    <property type="entry name" value="C1.5:_HAD__Beta-PGM__Phosphata"/>
    <property type="match status" value="1"/>
</dbReference>
<comment type="caution">
    <text evidence="1">The sequence shown here is derived from an EMBL/GenBank/DDBJ whole genome shotgun (WGS) entry which is preliminary data.</text>
</comment>